<dbReference type="AlphaFoldDB" id="A0A6P7XUT5"/>
<dbReference type="SMART" id="SM00263">
    <property type="entry name" value="LYZ1"/>
    <property type="match status" value="1"/>
</dbReference>
<evidence type="ECO:0000313" key="4">
    <source>
        <dbReference type="Proteomes" id="UP000515156"/>
    </source>
</evidence>
<dbReference type="InParanoid" id="A0A6P7XUT5"/>
<dbReference type="InterPro" id="IPR019799">
    <property type="entry name" value="Glyco_hydro_22_CS"/>
</dbReference>
<dbReference type="PROSITE" id="PS00128">
    <property type="entry name" value="GLYCOSYL_HYDROL_F22_1"/>
    <property type="match status" value="1"/>
</dbReference>
<evidence type="ECO:0000313" key="5">
    <source>
        <dbReference type="RefSeq" id="XP_030054234.1"/>
    </source>
</evidence>
<dbReference type="InterPro" id="IPR000974">
    <property type="entry name" value="Glyco_hydro_22_lys"/>
</dbReference>
<dbReference type="PROSITE" id="PS51348">
    <property type="entry name" value="GLYCOSYL_HYDROL_F22_2"/>
    <property type="match status" value="1"/>
</dbReference>
<proteinExistence type="inferred from homology"/>
<dbReference type="InterPro" id="IPR023346">
    <property type="entry name" value="Lysozyme-like_dom_sf"/>
</dbReference>
<name>A0A6P7XUT5_9AMPH</name>
<dbReference type="PANTHER" id="PTHR11407">
    <property type="entry name" value="LYSOZYME C"/>
    <property type="match status" value="1"/>
</dbReference>
<dbReference type="PANTHER" id="PTHR11407:SF69">
    <property type="entry name" value="LYSOZYME C, MILK ISOZYME"/>
    <property type="match status" value="1"/>
</dbReference>
<dbReference type="InterPro" id="IPR001916">
    <property type="entry name" value="Glyco_hydro_22"/>
</dbReference>
<dbReference type="GO" id="GO:0003796">
    <property type="term" value="F:lysozyme activity"/>
    <property type="evidence" value="ECO:0007669"/>
    <property type="project" value="InterPro"/>
</dbReference>
<evidence type="ECO:0000256" key="2">
    <source>
        <dbReference type="RuleBase" id="RU004440"/>
    </source>
</evidence>
<gene>
    <name evidence="5" type="primary">LOC115466828</name>
</gene>
<evidence type="ECO:0000259" key="3">
    <source>
        <dbReference type="PROSITE" id="PS00128"/>
    </source>
</evidence>
<organism evidence="4 5">
    <name type="scientific">Microcaecilia unicolor</name>
    <dbReference type="NCBI Taxonomy" id="1415580"/>
    <lineage>
        <taxon>Eukaryota</taxon>
        <taxon>Metazoa</taxon>
        <taxon>Chordata</taxon>
        <taxon>Craniata</taxon>
        <taxon>Vertebrata</taxon>
        <taxon>Euteleostomi</taxon>
        <taxon>Amphibia</taxon>
        <taxon>Gymnophiona</taxon>
        <taxon>Siphonopidae</taxon>
        <taxon>Microcaecilia</taxon>
    </lineage>
</organism>
<dbReference type="Proteomes" id="UP000515156">
    <property type="component" value="Chromosome 3"/>
</dbReference>
<dbReference type="OrthoDB" id="17373at2759"/>
<dbReference type="RefSeq" id="XP_030054234.1">
    <property type="nucleotide sequence ID" value="XM_030198374.1"/>
</dbReference>
<feature type="domain" description="Glycosyl hydrolases family 22 (GH22)" evidence="3">
    <location>
        <begin position="60"/>
        <end position="78"/>
    </location>
</feature>
<comment type="similarity">
    <text evidence="2">Belongs to the glycosyl hydrolase 22 family.</text>
</comment>
<sequence>MGGLDGCKGYYAEDYACLAYYKTFYDTSYQHSTEYGITEYGIFGIRNCWCNEYEGDNNPCGIPCSDLTDENIFDDMDCVKTIIFQNGMDEWYSWSENCEGKDLSYFSCDYPY</sequence>
<evidence type="ECO:0000256" key="1">
    <source>
        <dbReference type="ARBA" id="ARBA00023157"/>
    </source>
</evidence>
<dbReference type="Pfam" id="PF00062">
    <property type="entry name" value="Lys"/>
    <property type="match status" value="1"/>
</dbReference>
<dbReference type="KEGG" id="muo:115466828"/>
<dbReference type="Gene3D" id="1.10.530.10">
    <property type="match status" value="1"/>
</dbReference>
<protein>
    <submittedName>
        <fullName evidence="5">Sperm acrosome-associated protein 5-like</fullName>
    </submittedName>
</protein>
<accession>A0A6P7XUT5</accession>
<dbReference type="SUPFAM" id="SSF53955">
    <property type="entry name" value="Lysozyme-like"/>
    <property type="match status" value="1"/>
</dbReference>
<keyword evidence="1" id="KW-1015">Disulfide bond</keyword>
<dbReference type="GeneID" id="115466828"/>
<dbReference type="PRINTS" id="PR00137">
    <property type="entry name" value="LYSOZYME"/>
</dbReference>
<keyword evidence="4" id="KW-1185">Reference proteome</keyword>
<dbReference type="PRINTS" id="PR00135">
    <property type="entry name" value="LYZLACT"/>
</dbReference>
<reference evidence="5" key="1">
    <citation type="submission" date="2025-08" db="UniProtKB">
        <authorList>
            <consortium name="RefSeq"/>
        </authorList>
    </citation>
    <scope>IDENTIFICATION</scope>
</reference>